<dbReference type="EMBL" id="BART01040480">
    <property type="protein sequence ID" value="GAH29552.1"/>
    <property type="molecule type" value="Genomic_DNA"/>
</dbReference>
<dbReference type="InterPro" id="IPR011766">
    <property type="entry name" value="TPP_enzyme_TPP-bd"/>
</dbReference>
<evidence type="ECO:0000313" key="2">
    <source>
        <dbReference type="EMBL" id="GAH29552.1"/>
    </source>
</evidence>
<dbReference type="SUPFAM" id="SSF52518">
    <property type="entry name" value="Thiamin diphosphate-binding fold (THDP-binding)"/>
    <property type="match status" value="1"/>
</dbReference>
<evidence type="ECO:0000259" key="1">
    <source>
        <dbReference type="Pfam" id="PF02775"/>
    </source>
</evidence>
<gene>
    <name evidence="2" type="ORF">S01H4_65856</name>
</gene>
<reference evidence="2" key="1">
    <citation type="journal article" date="2014" name="Front. Microbiol.">
        <title>High frequency of phylogenetically diverse reductive dehalogenase-homologous genes in deep subseafloor sedimentary metagenomes.</title>
        <authorList>
            <person name="Kawai M."/>
            <person name="Futagami T."/>
            <person name="Toyoda A."/>
            <person name="Takaki Y."/>
            <person name="Nishi S."/>
            <person name="Hori S."/>
            <person name="Arai W."/>
            <person name="Tsubouchi T."/>
            <person name="Morono Y."/>
            <person name="Uchiyama I."/>
            <person name="Ito T."/>
            <person name="Fujiyama A."/>
            <person name="Inagaki F."/>
            <person name="Takami H."/>
        </authorList>
    </citation>
    <scope>NUCLEOTIDE SEQUENCE</scope>
    <source>
        <strain evidence="2">Expedition CK06-06</strain>
    </source>
</reference>
<organism evidence="2">
    <name type="scientific">marine sediment metagenome</name>
    <dbReference type="NCBI Taxonomy" id="412755"/>
    <lineage>
        <taxon>unclassified sequences</taxon>
        <taxon>metagenomes</taxon>
        <taxon>ecological metagenomes</taxon>
    </lineage>
</organism>
<dbReference type="InterPro" id="IPR029061">
    <property type="entry name" value="THDP-binding"/>
</dbReference>
<feature type="non-terminal residue" evidence="2">
    <location>
        <position position="40"/>
    </location>
</feature>
<dbReference type="Pfam" id="PF02775">
    <property type="entry name" value="TPP_enzyme_C"/>
    <property type="match status" value="1"/>
</dbReference>
<sequence>MSGGISAAIGMSTKTDQNVIAFIGDSTFFHTGMAPLAEAV</sequence>
<protein>
    <recommendedName>
        <fullName evidence="1">Thiamine pyrophosphate enzyme TPP-binding domain-containing protein</fullName>
    </recommendedName>
</protein>
<dbReference type="AlphaFoldDB" id="X1EAD7"/>
<dbReference type="GO" id="GO:0003824">
    <property type="term" value="F:catalytic activity"/>
    <property type="evidence" value="ECO:0007669"/>
    <property type="project" value="InterPro"/>
</dbReference>
<dbReference type="Gene3D" id="3.40.50.970">
    <property type="match status" value="1"/>
</dbReference>
<accession>X1EAD7</accession>
<dbReference type="GO" id="GO:0030976">
    <property type="term" value="F:thiamine pyrophosphate binding"/>
    <property type="evidence" value="ECO:0007669"/>
    <property type="project" value="InterPro"/>
</dbReference>
<proteinExistence type="predicted"/>
<comment type="caution">
    <text evidence="2">The sequence shown here is derived from an EMBL/GenBank/DDBJ whole genome shotgun (WGS) entry which is preliminary data.</text>
</comment>
<name>X1EAD7_9ZZZZ</name>
<feature type="domain" description="Thiamine pyrophosphate enzyme TPP-binding" evidence="1">
    <location>
        <begin position="1"/>
        <end position="40"/>
    </location>
</feature>